<dbReference type="PANTHER" id="PTHR10869:SF226">
    <property type="entry name" value="PROLYL 4-HYDROXYLASE ALPHA SUBUNIT DOMAIN-CONTAINING PROTEIN"/>
    <property type="match status" value="1"/>
</dbReference>
<keyword evidence="4" id="KW-0560">Oxidoreductase</keyword>
<dbReference type="OrthoDB" id="420380at2759"/>
<keyword evidence="2" id="KW-0479">Metal-binding</keyword>
<evidence type="ECO:0000256" key="3">
    <source>
        <dbReference type="ARBA" id="ARBA00022964"/>
    </source>
</evidence>
<comment type="caution">
    <text evidence="7">The sequence shown here is derived from an EMBL/GenBank/DDBJ whole genome shotgun (WGS) entry which is preliminary data.</text>
</comment>
<keyword evidence="8" id="KW-1185">Reference proteome</keyword>
<evidence type="ECO:0000259" key="6">
    <source>
        <dbReference type="SMART" id="SM00702"/>
    </source>
</evidence>
<evidence type="ECO:0000256" key="1">
    <source>
        <dbReference type="ARBA" id="ARBA00001961"/>
    </source>
</evidence>
<dbReference type="GO" id="GO:0004656">
    <property type="term" value="F:procollagen-proline 4-dioxygenase activity"/>
    <property type="evidence" value="ECO:0007669"/>
    <property type="project" value="TreeGrafter"/>
</dbReference>
<name>A0A1V9Z6K4_ACHHY</name>
<dbReference type="STRING" id="1202772.A0A1V9Z6K4"/>
<protein>
    <recommendedName>
        <fullName evidence="6">Prolyl 4-hydroxylase alpha subunit domain-containing protein</fullName>
    </recommendedName>
</protein>
<organism evidence="7 8">
    <name type="scientific">Achlya hypogyna</name>
    <name type="common">Oomycete</name>
    <name type="synonym">Protoachlya hypogyna</name>
    <dbReference type="NCBI Taxonomy" id="1202772"/>
    <lineage>
        <taxon>Eukaryota</taxon>
        <taxon>Sar</taxon>
        <taxon>Stramenopiles</taxon>
        <taxon>Oomycota</taxon>
        <taxon>Saprolegniomycetes</taxon>
        <taxon>Saprolegniales</taxon>
        <taxon>Achlyaceae</taxon>
        <taxon>Achlya</taxon>
    </lineage>
</organism>
<dbReference type="AlphaFoldDB" id="A0A1V9Z6K4"/>
<evidence type="ECO:0000256" key="4">
    <source>
        <dbReference type="ARBA" id="ARBA00023002"/>
    </source>
</evidence>
<keyword evidence="3" id="KW-0223">Dioxygenase</keyword>
<evidence type="ECO:0000256" key="2">
    <source>
        <dbReference type="ARBA" id="ARBA00022723"/>
    </source>
</evidence>
<sequence>MHMELQGFLPPQVSSSYPRIVSQMVPVHDALSVDVATLRSRGHVFVMLNGANDGIYVATDLTDLAAAASLAALALGADQDWVALGVRFFSPDGLLLTTPTDVDAIRCVHVLLEFQSWMWPGITVGHTYRIIEANRTISLTTRSLSPRVFVVSNFFTQAEADAIVAEGEPRLSASLVDLGGREVTSTHRTSKTAFLAPSSLSRGVQSRAAAVARLPSPSYAEQLHLVKYTTGTFYKPHLDTFGGKDILAADAPQGAYADFVAWTSWATTRLDALELSVKLPPAYKAGGALRPAVGAAFEAALLELFLAQGIATNFFKARYDEAWQDYLRMGLDDGSPELLSELLTARPEYLSSLIQAWQTSLDRFELIYPGTCSTTFDGHGQYFRWIRWLKDAIAHCADCASVAQPSGDLYPKFVSTFQDKLVTLLLADDVTLEAATNVTYAAGFRTKVDIGYGHDLLLDALKHFGATLLPKVIALWERRVSEPRLQYTLPARVPAQVYHPQRFATLFLYLNDVARGGATAFPFATGSVGDGCDGRGLAVQPRALEAVLFYVQTPDHQVDMLSRHGGCPPKGVKFGANAFLWNGDAEEGASLWLS</sequence>
<comment type="cofactor">
    <cofactor evidence="1">
        <name>L-ascorbate</name>
        <dbReference type="ChEBI" id="CHEBI:38290"/>
    </cofactor>
</comment>
<proteinExistence type="predicted"/>
<dbReference type="GO" id="GO:0005783">
    <property type="term" value="C:endoplasmic reticulum"/>
    <property type="evidence" value="ECO:0007669"/>
    <property type="project" value="TreeGrafter"/>
</dbReference>
<dbReference type="PANTHER" id="PTHR10869">
    <property type="entry name" value="PROLYL 4-HYDROXYLASE ALPHA SUBUNIT"/>
    <property type="match status" value="1"/>
</dbReference>
<evidence type="ECO:0000313" key="7">
    <source>
        <dbReference type="EMBL" id="OQR93628.1"/>
    </source>
</evidence>
<dbReference type="InterPro" id="IPR006620">
    <property type="entry name" value="Pro_4_hyd_alph"/>
</dbReference>
<dbReference type="GO" id="GO:0005506">
    <property type="term" value="F:iron ion binding"/>
    <property type="evidence" value="ECO:0007669"/>
    <property type="project" value="InterPro"/>
</dbReference>
<dbReference type="EMBL" id="JNBR01000401">
    <property type="protein sequence ID" value="OQR93628.1"/>
    <property type="molecule type" value="Genomic_DNA"/>
</dbReference>
<evidence type="ECO:0000313" key="8">
    <source>
        <dbReference type="Proteomes" id="UP000243579"/>
    </source>
</evidence>
<keyword evidence="5" id="KW-0408">Iron</keyword>
<dbReference type="SMART" id="SM00702">
    <property type="entry name" value="P4Hc"/>
    <property type="match status" value="1"/>
</dbReference>
<accession>A0A1V9Z6K4</accession>
<evidence type="ECO:0000256" key="5">
    <source>
        <dbReference type="ARBA" id="ARBA00023004"/>
    </source>
</evidence>
<dbReference type="Proteomes" id="UP000243579">
    <property type="component" value="Unassembled WGS sequence"/>
</dbReference>
<dbReference type="InterPro" id="IPR045054">
    <property type="entry name" value="P4HA-like"/>
</dbReference>
<dbReference type="Gene3D" id="2.60.120.620">
    <property type="entry name" value="q2cbj1_9rhob like domain"/>
    <property type="match status" value="2"/>
</dbReference>
<gene>
    <name evidence="7" type="ORF">ACHHYP_02388</name>
</gene>
<reference evidence="7 8" key="1">
    <citation type="journal article" date="2014" name="Genome Biol. Evol.">
        <title>The secreted proteins of Achlya hypogyna and Thraustotheca clavata identify the ancestral oomycete secretome and reveal gene acquisitions by horizontal gene transfer.</title>
        <authorList>
            <person name="Misner I."/>
            <person name="Blouin N."/>
            <person name="Leonard G."/>
            <person name="Richards T.A."/>
            <person name="Lane C.E."/>
        </authorList>
    </citation>
    <scope>NUCLEOTIDE SEQUENCE [LARGE SCALE GENOMIC DNA]</scope>
    <source>
        <strain evidence="7 8">ATCC 48635</strain>
    </source>
</reference>
<feature type="domain" description="Prolyl 4-hydroxylase alpha subunit" evidence="6">
    <location>
        <begin position="146"/>
        <end position="581"/>
    </location>
</feature>
<dbReference type="GO" id="GO:0031418">
    <property type="term" value="F:L-ascorbic acid binding"/>
    <property type="evidence" value="ECO:0007669"/>
    <property type="project" value="InterPro"/>
</dbReference>